<gene>
    <name evidence="2" type="ORF">THAOC_17553</name>
</gene>
<dbReference type="Proteomes" id="UP000266841">
    <property type="component" value="Unassembled WGS sequence"/>
</dbReference>
<proteinExistence type="predicted"/>
<evidence type="ECO:0000313" key="3">
    <source>
        <dbReference type="Proteomes" id="UP000266841"/>
    </source>
</evidence>
<organism evidence="2 3">
    <name type="scientific">Thalassiosira oceanica</name>
    <name type="common">Marine diatom</name>
    <dbReference type="NCBI Taxonomy" id="159749"/>
    <lineage>
        <taxon>Eukaryota</taxon>
        <taxon>Sar</taxon>
        <taxon>Stramenopiles</taxon>
        <taxon>Ochrophyta</taxon>
        <taxon>Bacillariophyta</taxon>
        <taxon>Coscinodiscophyceae</taxon>
        <taxon>Thalassiosirophycidae</taxon>
        <taxon>Thalassiosirales</taxon>
        <taxon>Thalassiosiraceae</taxon>
        <taxon>Thalassiosira</taxon>
    </lineage>
</organism>
<evidence type="ECO:0000256" key="1">
    <source>
        <dbReference type="SAM" id="MobiDB-lite"/>
    </source>
</evidence>
<feature type="compositionally biased region" description="Basic and acidic residues" evidence="1">
    <location>
        <begin position="45"/>
        <end position="54"/>
    </location>
</feature>
<feature type="region of interest" description="Disordered" evidence="1">
    <location>
        <begin position="69"/>
        <end position="136"/>
    </location>
</feature>
<protein>
    <submittedName>
        <fullName evidence="2">Uncharacterized protein</fullName>
    </submittedName>
</protein>
<feature type="compositionally biased region" description="Low complexity" evidence="1">
    <location>
        <begin position="119"/>
        <end position="135"/>
    </location>
</feature>
<feature type="region of interest" description="Disordered" evidence="1">
    <location>
        <begin position="1"/>
        <end position="54"/>
    </location>
</feature>
<feature type="compositionally biased region" description="Basic and acidic residues" evidence="1">
    <location>
        <begin position="77"/>
        <end position="95"/>
    </location>
</feature>
<sequence length="256" mass="28511">MMGAPPATETLRRRHDGHLRPRSPSSLLSGRDKKGSSRTGRPNKPRAEAEDPADVRLVRLVSRLVRRAAQKGATRLRPSEAGKETDSPRAIENRRTSPPSRRSYHLSLVMDGSKDRGPSASSVVNSRNGSSVVNRKSTKKVRGIQAIIPSQDDADYTRECTDATGKVVTCRANDQILSVFDEWTPEQVRDVIQSEPLRARLFRKVAILAGLNRPLGLRDYRKALRKFDGDECEMQAKYPPLDRVHAVGMGNELPRD</sequence>
<dbReference type="EMBL" id="AGNL01019376">
    <property type="protein sequence ID" value="EJK61878.1"/>
    <property type="molecule type" value="Genomic_DNA"/>
</dbReference>
<feature type="compositionally biased region" description="Basic residues" evidence="1">
    <location>
        <begin position="12"/>
        <end position="21"/>
    </location>
</feature>
<name>K0S6Y8_THAOC</name>
<keyword evidence="3" id="KW-1185">Reference proteome</keyword>
<evidence type="ECO:0000313" key="2">
    <source>
        <dbReference type="EMBL" id="EJK61878.1"/>
    </source>
</evidence>
<reference evidence="2 3" key="1">
    <citation type="journal article" date="2012" name="Genome Biol.">
        <title>Genome and low-iron response of an oceanic diatom adapted to chronic iron limitation.</title>
        <authorList>
            <person name="Lommer M."/>
            <person name="Specht M."/>
            <person name="Roy A.S."/>
            <person name="Kraemer L."/>
            <person name="Andreson R."/>
            <person name="Gutowska M.A."/>
            <person name="Wolf J."/>
            <person name="Bergner S.V."/>
            <person name="Schilhabel M.B."/>
            <person name="Klostermeier U.C."/>
            <person name="Beiko R.G."/>
            <person name="Rosenstiel P."/>
            <person name="Hippler M."/>
            <person name="Laroche J."/>
        </authorList>
    </citation>
    <scope>NUCLEOTIDE SEQUENCE [LARGE SCALE GENOMIC DNA]</scope>
    <source>
        <strain evidence="2 3">CCMP1005</strain>
    </source>
</reference>
<dbReference type="AlphaFoldDB" id="K0S6Y8"/>
<comment type="caution">
    <text evidence="2">The sequence shown here is derived from an EMBL/GenBank/DDBJ whole genome shotgun (WGS) entry which is preliminary data.</text>
</comment>
<accession>K0S6Y8</accession>